<evidence type="ECO:0000313" key="2">
    <source>
        <dbReference type="Proteomes" id="UP000177029"/>
    </source>
</evidence>
<name>A0A1F8DP59_9BACT</name>
<organism evidence="1 2">
    <name type="scientific">Candidatus Wolfebacteria bacterium RIFCSPHIGHO2_01_FULL_48_22</name>
    <dbReference type="NCBI Taxonomy" id="1802555"/>
    <lineage>
        <taxon>Bacteria</taxon>
        <taxon>Candidatus Wolfeibacteriota</taxon>
    </lineage>
</organism>
<accession>A0A1F8DP59</accession>
<evidence type="ECO:0000313" key="1">
    <source>
        <dbReference type="EMBL" id="OGM90394.1"/>
    </source>
</evidence>
<proteinExistence type="predicted"/>
<reference evidence="1 2" key="1">
    <citation type="journal article" date="2016" name="Nat. Commun.">
        <title>Thousands of microbial genomes shed light on interconnected biogeochemical processes in an aquifer system.</title>
        <authorList>
            <person name="Anantharaman K."/>
            <person name="Brown C.T."/>
            <person name="Hug L.A."/>
            <person name="Sharon I."/>
            <person name="Castelle C.J."/>
            <person name="Probst A.J."/>
            <person name="Thomas B.C."/>
            <person name="Singh A."/>
            <person name="Wilkins M.J."/>
            <person name="Karaoz U."/>
            <person name="Brodie E.L."/>
            <person name="Williams K.H."/>
            <person name="Hubbard S.S."/>
            <person name="Banfield J.F."/>
        </authorList>
    </citation>
    <scope>NUCLEOTIDE SEQUENCE [LARGE SCALE GENOMIC DNA]</scope>
</reference>
<dbReference type="EMBL" id="MGIP01000025">
    <property type="protein sequence ID" value="OGM90394.1"/>
    <property type="molecule type" value="Genomic_DNA"/>
</dbReference>
<sequence length="94" mass="10765">MSHEETRGIEQDKLLAQDLEEAKKMEAGVRRNQVIALIAIGAMQQNQLKLALEAVSEVGKDDQREALYTQISEFAPGDTQWQKQIEEWRKMHSV</sequence>
<protein>
    <submittedName>
        <fullName evidence="1">Uncharacterized protein</fullName>
    </submittedName>
</protein>
<gene>
    <name evidence="1" type="ORF">A2755_00985</name>
</gene>
<comment type="caution">
    <text evidence="1">The sequence shown here is derived from an EMBL/GenBank/DDBJ whole genome shotgun (WGS) entry which is preliminary data.</text>
</comment>
<dbReference type="AlphaFoldDB" id="A0A1F8DP59"/>
<dbReference type="Proteomes" id="UP000177029">
    <property type="component" value="Unassembled WGS sequence"/>
</dbReference>